<proteinExistence type="predicted"/>
<organism evidence="1 2">
    <name type="scientific">Meinhardsimonia xiamenensis</name>
    <dbReference type="NCBI Taxonomy" id="990712"/>
    <lineage>
        <taxon>Bacteria</taxon>
        <taxon>Pseudomonadati</taxon>
        <taxon>Pseudomonadota</taxon>
        <taxon>Alphaproteobacteria</taxon>
        <taxon>Rhodobacterales</taxon>
        <taxon>Paracoccaceae</taxon>
        <taxon>Meinhardsimonia</taxon>
    </lineage>
</organism>
<keyword evidence="2" id="KW-1185">Reference proteome</keyword>
<dbReference type="OrthoDB" id="5453446at2"/>
<gene>
    <name evidence="1" type="ORF">SAMN05216257_101243</name>
</gene>
<evidence type="ECO:0008006" key="3">
    <source>
        <dbReference type="Google" id="ProtNLM"/>
    </source>
</evidence>
<name>A0A1G8Y9X0_9RHOB</name>
<evidence type="ECO:0000313" key="2">
    <source>
        <dbReference type="Proteomes" id="UP000199328"/>
    </source>
</evidence>
<dbReference type="EMBL" id="FNFV01000001">
    <property type="protein sequence ID" value="SDJ99648.1"/>
    <property type="molecule type" value="Genomic_DNA"/>
</dbReference>
<reference evidence="2" key="1">
    <citation type="submission" date="2016-10" db="EMBL/GenBank/DDBJ databases">
        <authorList>
            <person name="Varghese N."/>
            <person name="Submissions S."/>
        </authorList>
    </citation>
    <scope>NUCLEOTIDE SEQUENCE [LARGE SCALE GENOMIC DNA]</scope>
    <source>
        <strain evidence="2">CGMCC 1.10789</strain>
    </source>
</reference>
<dbReference type="InterPro" id="IPR025048">
    <property type="entry name" value="DUF3987"/>
</dbReference>
<protein>
    <recommendedName>
        <fullName evidence="3">DUF3987 domain-containing protein</fullName>
    </recommendedName>
</protein>
<dbReference type="Pfam" id="PF13148">
    <property type="entry name" value="DUF3987"/>
    <property type="match status" value="1"/>
</dbReference>
<dbReference type="RefSeq" id="WP_092497366.1">
    <property type="nucleotide sequence ID" value="NZ_FNFV01000001.1"/>
</dbReference>
<dbReference type="AlphaFoldDB" id="A0A1G8Y9X0"/>
<dbReference type="STRING" id="990712.SAMN05216257_101243"/>
<dbReference type="Proteomes" id="UP000199328">
    <property type="component" value="Unassembled WGS sequence"/>
</dbReference>
<sequence length="510" mass="54901">MTAEVKPLSAAVTPYTPEAELAAIEWAEPDPALLAPERPEAPPLHLEPLLSPPLAAWVRAAAEGKGAPADYVLAGLLAASGAALGNARWAAPWPGWREPPALWCMVIGNPSAGKSPALDAITRPLAELERARREAAEPERKAWAEKAEVAKIAESAWKEAVKAALKEGEEPPAKPAACDPGPEPFPPRLMLNDATIERVAVILERHPRGVLQLRDELAGWLEGMARYSSGSDRPFWLEAYGGRRYSVERMGRDPVTVERLTVAVLGGIQPDRLKSLMLKADDDGLVARFLPFWPDPAPITAPGPGADDAFIKATLERLHGLGMAEDDAGNPRPWFVPFEDEAQALLTAFRQSCRAWEGEAEGLLLGFTGKLPGMAVRLALILAHLDMATDRPPEVEAVTATHLARACAFLEDYALPMARRAYAEASKPKAERAAARLLAMIREQGWRSFTLREVQRAGRAGLARAADVEAAANVLAEGDVIRELPEVIGPKGGRPSRRFAVNPAILNGAP</sequence>
<evidence type="ECO:0000313" key="1">
    <source>
        <dbReference type="EMBL" id="SDJ99648.1"/>
    </source>
</evidence>
<accession>A0A1G8Y9X0</accession>